<comment type="subcellular location">
    <subcellularLocation>
        <location evidence="1">Cytoplasm</location>
    </subcellularLocation>
</comment>
<comment type="similarity">
    <text evidence="2">Belongs to the glutamine synthetase family.</text>
</comment>
<sequence>MITLLEYVWIDAFEKTRSKTKIVFDKKILEPSDCPEWTFDGSSTGQAEGWHSDIILKPVALFKDPFRKLDNAFLVLCETFNKEGTIHATNNRIRCVEISKLTTVFDPWFGIEQEYVIYDKNNKPYMWLNDEEPGFGKQGPYYCSAGGNTAFGRNIVEDHLLLCIYCGIKICGVNAEVMPSQWEFQIGPLDPISVCDQLWISRYILDRVCEQYNCWANYDPKPKKGWNGSGCHTNFSTNIMRQENGYDHIIQACEKLRCKHLEHICVYGKDNEKRLTGNHETSNINDFSYGVSHRGCSIRIPLLVVKENKGYLEDRRPASNMDPYLVVGKLLETVCLSQ</sequence>
<feature type="domain" description="GS catalytic" evidence="10">
    <location>
        <begin position="88"/>
        <end position="338"/>
    </location>
</feature>
<proteinExistence type="inferred from homology"/>
<dbReference type="Gene3D" id="3.30.590.10">
    <property type="entry name" value="Glutamine synthetase/guanido kinase, catalytic domain"/>
    <property type="match status" value="1"/>
</dbReference>
<dbReference type="Pfam" id="PF03951">
    <property type="entry name" value="Gln-synt_N"/>
    <property type="match status" value="1"/>
</dbReference>
<dbReference type="EC" id="6.3.1.2" evidence="3"/>
<dbReference type="PROSITE" id="PS51987">
    <property type="entry name" value="GS_CATALYTIC"/>
    <property type="match status" value="1"/>
</dbReference>
<dbReference type="InterPro" id="IPR050292">
    <property type="entry name" value="Glutamine_Synthetase"/>
</dbReference>
<dbReference type="SMART" id="SM01230">
    <property type="entry name" value="Gln-synt_C"/>
    <property type="match status" value="1"/>
</dbReference>
<dbReference type="GO" id="GO:0004356">
    <property type="term" value="F:glutamine synthetase activity"/>
    <property type="evidence" value="ECO:0007669"/>
    <property type="project" value="UniProtKB-EC"/>
</dbReference>
<dbReference type="InterPro" id="IPR014746">
    <property type="entry name" value="Gln_synth/guanido_kin_cat_dom"/>
</dbReference>
<dbReference type="GO" id="GO:0005524">
    <property type="term" value="F:ATP binding"/>
    <property type="evidence" value="ECO:0007669"/>
    <property type="project" value="UniProtKB-KW"/>
</dbReference>
<evidence type="ECO:0000259" key="10">
    <source>
        <dbReference type="PROSITE" id="PS51987"/>
    </source>
</evidence>
<keyword evidence="4" id="KW-0963">Cytoplasm</keyword>
<evidence type="ECO:0000256" key="5">
    <source>
        <dbReference type="ARBA" id="ARBA00022598"/>
    </source>
</evidence>
<dbReference type="Gene3D" id="3.10.20.70">
    <property type="entry name" value="Glutamine synthetase, N-terminal domain"/>
    <property type="match status" value="1"/>
</dbReference>
<dbReference type="GO" id="GO:0006542">
    <property type="term" value="P:glutamine biosynthetic process"/>
    <property type="evidence" value="ECO:0007669"/>
    <property type="project" value="InterPro"/>
</dbReference>
<comment type="catalytic activity">
    <reaction evidence="8">
        <text>L-glutamate + NH4(+) + ATP = L-glutamine + ADP + phosphate + H(+)</text>
        <dbReference type="Rhea" id="RHEA:16169"/>
        <dbReference type="ChEBI" id="CHEBI:15378"/>
        <dbReference type="ChEBI" id="CHEBI:28938"/>
        <dbReference type="ChEBI" id="CHEBI:29985"/>
        <dbReference type="ChEBI" id="CHEBI:30616"/>
        <dbReference type="ChEBI" id="CHEBI:43474"/>
        <dbReference type="ChEBI" id="CHEBI:58359"/>
        <dbReference type="ChEBI" id="CHEBI:456216"/>
        <dbReference type="EC" id="6.3.1.2"/>
    </reaction>
</comment>
<dbReference type="SUPFAM" id="SSF55931">
    <property type="entry name" value="Glutamine synthetase/guanido kinase"/>
    <property type="match status" value="1"/>
</dbReference>
<evidence type="ECO:0000256" key="8">
    <source>
        <dbReference type="ARBA" id="ARBA00049436"/>
    </source>
</evidence>
<dbReference type="InterPro" id="IPR008147">
    <property type="entry name" value="Gln_synt_N"/>
</dbReference>
<evidence type="ECO:0000256" key="1">
    <source>
        <dbReference type="ARBA" id="ARBA00004496"/>
    </source>
</evidence>
<evidence type="ECO:0000256" key="7">
    <source>
        <dbReference type="ARBA" id="ARBA00022840"/>
    </source>
</evidence>
<evidence type="ECO:0000256" key="6">
    <source>
        <dbReference type="ARBA" id="ARBA00022741"/>
    </source>
</evidence>
<reference evidence="11" key="1">
    <citation type="journal article" date="2017" name="Science">
        <title>Giant viruses with an expanded complement of translation system components.</title>
        <authorList>
            <person name="Schulz F."/>
            <person name="Yutin N."/>
            <person name="Ivanova N.N."/>
            <person name="Ortega D.R."/>
            <person name="Lee T.K."/>
            <person name="Vierheilig J."/>
            <person name="Daims H."/>
            <person name="Horn M."/>
            <person name="Wagner M."/>
            <person name="Jensen G.J."/>
            <person name="Kyrpides N.C."/>
            <person name="Koonin E.V."/>
            <person name="Woyke T."/>
        </authorList>
    </citation>
    <scope>NUCLEOTIDE SEQUENCE</scope>
    <source>
        <strain evidence="11">CTV1</strain>
    </source>
</reference>
<dbReference type="PROSITE" id="PS51986">
    <property type="entry name" value="GS_BETA_GRASP"/>
    <property type="match status" value="1"/>
</dbReference>
<name>A0A1V0SAX1_9VIRU</name>
<evidence type="ECO:0000313" key="11">
    <source>
        <dbReference type="EMBL" id="ARF08831.1"/>
    </source>
</evidence>
<evidence type="ECO:0000256" key="3">
    <source>
        <dbReference type="ARBA" id="ARBA00012937"/>
    </source>
</evidence>
<dbReference type="SUPFAM" id="SSF54368">
    <property type="entry name" value="Glutamine synthetase, N-terminal domain"/>
    <property type="match status" value="1"/>
</dbReference>
<keyword evidence="7" id="KW-0067">ATP-binding</keyword>
<dbReference type="EMBL" id="KY684083">
    <property type="protein sequence ID" value="ARF08831.1"/>
    <property type="molecule type" value="Genomic_DNA"/>
</dbReference>
<protein>
    <recommendedName>
        <fullName evidence="3">glutamine synthetase</fullName>
        <ecNumber evidence="3">6.3.1.2</ecNumber>
    </recommendedName>
</protein>
<evidence type="ECO:0000256" key="2">
    <source>
        <dbReference type="ARBA" id="ARBA00009897"/>
    </source>
</evidence>
<organism evidence="11">
    <name type="scientific">Catovirus CTV1</name>
    <dbReference type="NCBI Taxonomy" id="1977631"/>
    <lineage>
        <taxon>Viruses</taxon>
        <taxon>Varidnaviria</taxon>
        <taxon>Bamfordvirae</taxon>
        <taxon>Nucleocytoviricota</taxon>
        <taxon>Megaviricetes</taxon>
        <taxon>Imitervirales</taxon>
        <taxon>Mimiviridae</taxon>
        <taxon>Klosneuvirinae</taxon>
        <taxon>Catovirus</taxon>
    </lineage>
</organism>
<dbReference type="PANTHER" id="PTHR20852:SF57">
    <property type="entry name" value="GLUTAMINE SYNTHETASE 2 CYTOPLASMIC"/>
    <property type="match status" value="1"/>
</dbReference>
<gene>
    <name evidence="11" type="ORF">Catovirus_1_881</name>
</gene>
<evidence type="ECO:0000259" key="9">
    <source>
        <dbReference type="PROSITE" id="PS51986"/>
    </source>
</evidence>
<dbReference type="InterPro" id="IPR008146">
    <property type="entry name" value="Gln_synth_cat_dom"/>
</dbReference>
<dbReference type="PANTHER" id="PTHR20852">
    <property type="entry name" value="GLUTAMINE SYNTHETASE"/>
    <property type="match status" value="1"/>
</dbReference>
<keyword evidence="5" id="KW-0436">Ligase</keyword>
<dbReference type="FunFam" id="3.30.590.10:FF:000011">
    <property type="entry name" value="Glutamine synthetase"/>
    <property type="match status" value="1"/>
</dbReference>
<evidence type="ECO:0000256" key="4">
    <source>
        <dbReference type="ARBA" id="ARBA00022490"/>
    </source>
</evidence>
<dbReference type="Pfam" id="PF00120">
    <property type="entry name" value="Gln-synt_C"/>
    <property type="match status" value="1"/>
</dbReference>
<keyword evidence="6" id="KW-0547">Nucleotide-binding</keyword>
<dbReference type="InterPro" id="IPR036651">
    <property type="entry name" value="Gln_synt_N_sf"/>
</dbReference>
<feature type="domain" description="GS beta-grasp" evidence="9">
    <location>
        <begin position="3"/>
        <end position="84"/>
    </location>
</feature>
<accession>A0A1V0SAX1</accession>